<dbReference type="Gene3D" id="1.25.40.340">
    <property type="match status" value="1"/>
</dbReference>
<dbReference type="eggNOG" id="COG1461">
    <property type="taxonomic scope" value="Bacteria"/>
</dbReference>
<dbReference type="AlphaFoldDB" id="A6W445"/>
<feature type="domain" description="DhaL" evidence="2">
    <location>
        <begin position="92"/>
        <end position="235"/>
    </location>
</feature>
<dbReference type="GO" id="GO:0006071">
    <property type="term" value="P:glycerol metabolic process"/>
    <property type="evidence" value="ECO:0007669"/>
    <property type="project" value="InterPro"/>
</dbReference>
<proteinExistence type="predicted"/>
<name>A6W445_KINRD</name>
<accession>A6W445</accession>
<gene>
    <name evidence="3" type="ordered locus">Krad_0093</name>
</gene>
<organism evidence="3 4">
    <name type="scientific">Kineococcus radiotolerans (strain ATCC BAA-149 / DSM 14245 / SRS30216)</name>
    <dbReference type="NCBI Taxonomy" id="266940"/>
    <lineage>
        <taxon>Bacteria</taxon>
        <taxon>Bacillati</taxon>
        <taxon>Actinomycetota</taxon>
        <taxon>Actinomycetes</taxon>
        <taxon>Kineosporiales</taxon>
        <taxon>Kineosporiaceae</taxon>
        <taxon>Kineococcus</taxon>
    </lineage>
</organism>
<dbReference type="HOGENOM" id="CLU_1164646_0_0_11"/>
<dbReference type="STRING" id="266940.Krad_0093"/>
<evidence type="ECO:0000259" key="2">
    <source>
        <dbReference type="SMART" id="SM01120"/>
    </source>
</evidence>
<dbReference type="InterPro" id="IPR036117">
    <property type="entry name" value="DhaL_dom_sf"/>
</dbReference>
<evidence type="ECO:0000313" key="4">
    <source>
        <dbReference type="Proteomes" id="UP000001116"/>
    </source>
</evidence>
<feature type="region of interest" description="Disordered" evidence="1">
    <location>
        <begin position="1"/>
        <end position="34"/>
    </location>
</feature>
<protein>
    <submittedName>
        <fullName evidence="3">Glycerone kinase</fullName>
    </submittedName>
</protein>
<keyword evidence="3" id="KW-0418">Kinase</keyword>
<evidence type="ECO:0000313" key="3">
    <source>
        <dbReference type="EMBL" id="ABS01584.1"/>
    </source>
</evidence>
<dbReference type="Pfam" id="PF02734">
    <property type="entry name" value="Dak2"/>
    <property type="match status" value="1"/>
</dbReference>
<sequence>MRRSPEQYRGPRRGGRWTVGERRRTRVGTAPAPGTATALDELELREGGRRVDPLTGTRTADLDVERVLAWWRGFEEQVFSRGAELRGLGRELEEAARAADTVLERNPPVLAGDVFGAVAAGFAAVPGVPALLAPWFAEFARSCGRAAGTRELADAARAGASAVQRAGAPGPGAGSLVDAMVPAVEALAGADAAGVPAVAALHAAYRAAADGTRHTVTGGLVDPGALVVTWFFERGTVV</sequence>
<dbReference type="SUPFAM" id="SSF101473">
    <property type="entry name" value="DhaL-like"/>
    <property type="match status" value="1"/>
</dbReference>
<keyword evidence="4" id="KW-1185">Reference proteome</keyword>
<dbReference type="EMBL" id="CP000750">
    <property type="protein sequence ID" value="ABS01584.1"/>
    <property type="molecule type" value="Genomic_DNA"/>
</dbReference>
<keyword evidence="3" id="KW-0808">Transferase</keyword>
<dbReference type="GO" id="GO:0004371">
    <property type="term" value="F:glycerone kinase activity"/>
    <property type="evidence" value="ECO:0007669"/>
    <property type="project" value="InterPro"/>
</dbReference>
<evidence type="ECO:0000256" key="1">
    <source>
        <dbReference type="SAM" id="MobiDB-lite"/>
    </source>
</evidence>
<dbReference type="SMART" id="SM01120">
    <property type="entry name" value="Dak2"/>
    <property type="match status" value="1"/>
</dbReference>
<dbReference type="InterPro" id="IPR004007">
    <property type="entry name" value="DhaL_dom"/>
</dbReference>
<dbReference type="Proteomes" id="UP000001116">
    <property type="component" value="Chromosome"/>
</dbReference>
<dbReference type="KEGG" id="kra:Krad_0093"/>
<reference evidence="4" key="1">
    <citation type="journal article" date="2008" name="PLoS ONE">
        <title>Survival in nuclear waste, extreme resistance, and potential applications gleaned from the genome sequence of Kineococcus radiotolerans SRS30216.</title>
        <authorList>
            <person name="Bagwell C.E."/>
            <person name="Bhat S."/>
            <person name="Hawkins G.M."/>
            <person name="Smith B.W."/>
            <person name="Biswas T."/>
            <person name="Hoover T.R."/>
            <person name="Saunders E."/>
            <person name="Han C.S."/>
            <person name="Tsodikov O.V."/>
            <person name="Shimkets L.J."/>
        </authorList>
    </citation>
    <scope>NUCLEOTIDE SEQUENCE [LARGE SCALE GENOMIC DNA]</scope>
    <source>
        <strain evidence="4">ATCC BAA-149 / DSM 14245 / SRS30216</strain>
    </source>
</reference>